<dbReference type="EMBL" id="NBNE01003602">
    <property type="protein sequence ID" value="OWZ07282.1"/>
    <property type="molecule type" value="Genomic_DNA"/>
</dbReference>
<comment type="caution">
    <text evidence="1">The sequence shown here is derived from an EMBL/GenBank/DDBJ whole genome shotgun (WGS) entry which is preliminary data.</text>
</comment>
<sequence>MEALENWAAATTEVWTKEVQIEVRRQKRIETSMRFRARKKQELVQLRSERDHLELEARRRLRGQGRKLVINDDMVHAVCRLTLESNALRSDNFRLVRELQTYERFRSLSREVTESFSCSMSQSASQSVREASRVSQLVASNEPGWRVHFPCGEPSFYFHPFTRAEFDSKFRICDEISATSLPWSSIAGNLFGWTVRHAPLVYRPESNSFFAHARFTTRVNWSLDDADKVMTSSPMEAIAVLFIHPDGSRYQRDLVNMQVLQDFDQNGFVMVCNIPKDGHTRYFQLPRRFPMTESNGKRSIAYQMVIADTAANARNQSAEGYQPDVQWIHEGGTCLKFTEVDESTIDVSSDYWASCECKQHAQHYFMLWAEYAVQWTQFVAPLNFLGSKFADVQ</sequence>
<evidence type="ECO:0000313" key="1">
    <source>
        <dbReference type="EMBL" id="OWZ07282.1"/>
    </source>
</evidence>
<dbReference type="OrthoDB" id="118391at2759"/>
<dbReference type="Proteomes" id="UP000198211">
    <property type="component" value="Unassembled WGS sequence"/>
</dbReference>
<evidence type="ECO:0000313" key="2">
    <source>
        <dbReference type="Proteomes" id="UP000198211"/>
    </source>
</evidence>
<proteinExistence type="predicted"/>
<accession>A0A225VPK7</accession>
<reference evidence="2" key="1">
    <citation type="submission" date="2017-03" db="EMBL/GenBank/DDBJ databases">
        <title>Phytopthora megakarya and P. palmivora, two closely related causual agents of cacao black pod achieved similar genome size and gene model numbers by different mechanisms.</title>
        <authorList>
            <person name="Ali S."/>
            <person name="Shao J."/>
            <person name="Larry D.J."/>
            <person name="Kronmiller B."/>
            <person name="Shen D."/>
            <person name="Strem M.D."/>
            <person name="Melnick R.L."/>
            <person name="Guiltinan M.J."/>
            <person name="Tyler B.M."/>
            <person name="Meinhardt L.W."/>
            <person name="Bailey B.A."/>
        </authorList>
    </citation>
    <scope>NUCLEOTIDE SEQUENCE [LARGE SCALE GENOMIC DNA]</scope>
    <source>
        <strain evidence="2">zdho120</strain>
    </source>
</reference>
<keyword evidence="2" id="KW-1185">Reference proteome</keyword>
<dbReference type="AlphaFoldDB" id="A0A225VPK7"/>
<protein>
    <submittedName>
        <fullName evidence="1">Uncharacterized protein</fullName>
    </submittedName>
</protein>
<gene>
    <name evidence="1" type="ORF">PHMEG_00020343</name>
</gene>
<organism evidence="1 2">
    <name type="scientific">Phytophthora megakarya</name>
    <dbReference type="NCBI Taxonomy" id="4795"/>
    <lineage>
        <taxon>Eukaryota</taxon>
        <taxon>Sar</taxon>
        <taxon>Stramenopiles</taxon>
        <taxon>Oomycota</taxon>
        <taxon>Peronosporomycetes</taxon>
        <taxon>Peronosporales</taxon>
        <taxon>Peronosporaceae</taxon>
        <taxon>Phytophthora</taxon>
    </lineage>
</organism>
<name>A0A225VPK7_9STRA</name>